<dbReference type="Proteomes" id="UP001148737">
    <property type="component" value="Unassembled WGS sequence"/>
</dbReference>
<sequence length="146" mass="16237">MDINNWKNYVELLRQVPVDKDSLAFFSGVPSTSSYMRDHAHLQPAVFPSRLLKNSSMDTFWSQTLNTPDTIQHAILLIRKSIMNLQYQTPEFQADDSLEWTPDVSLLVQLGSRINGWQDTVHGGVLASLLGECLGCAVETAGAMAL</sequence>
<protein>
    <submittedName>
        <fullName evidence="1">Uncharacterized protein</fullName>
    </submittedName>
</protein>
<keyword evidence="2" id="KW-1185">Reference proteome</keyword>
<organism evidence="1 2">
    <name type="scientific">Lecanicillium saksenae</name>
    <dbReference type="NCBI Taxonomy" id="468837"/>
    <lineage>
        <taxon>Eukaryota</taxon>
        <taxon>Fungi</taxon>
        <taxon>Dikarya</taxon>
        <taxon>Ascomycota</taxon>
        <taxon>Pezizomycotina</taxon>
        <taxon>Sordariomycetes</taxon>
        <taxon>Hypocreomycetidae</taxon>
        <taxon>Hypocreales</taxon>
        <taxon>Cordycipitaceae</taxon>
        <taxon>Lecanicillium</taxon>
    </lineage>
</organism>
<evidence type="ECO:0000313" key="2">
    <source>
        <dbReference type="Proteomes" id="UP001148737"/>
    </source>
</evidence>
<dbReference type="EMBL" id="JANAKD010000185">
    <property type="protein sequence ID" value="KAJ3496494.1"/>
    <property type="molecule type" value="Genomic_DNA"/>
</dbReference>
<proteinExistence type="predicted"/>
<comment type="caution">
    <text evidence="1">The sequence shown here is derived from an EMBL/GenBank/DDBJ whole genome shotgun (WGS) entry which is preliminary data.</text>
</comment>
<gene>
    <name evidence="1" type="ORF">NLG97_g2613</name>
</gene>
<name>A0ACC1R313_9HYPO</name>
<reference evidence="1" key="1">
    <citation type="submission" date="2022-07" db="EMBL/GenBank/DDBJ databases">
        <title>Genome Sequence of Lecanicillium saksenae.</title>
        <authorList>
            <person name="Buettner E."/>
        </authorList>
    </citation>
    <scope>NUCLEOTIDE SEQUENCE</scope>
    <source>
        <strain evidence="1">VT-O1</strain>
    </source>
</reference>
<accession>A0ACC1R313</accession>
<evidence type="ECO:0000313" key="1">
    <source>
        <dbReference type="EMBL" id="KAJ3496494.1"/>
    </source>
</evidence>